<evidence type="ECO:0000259" key="6">
    <source>
        <dbReference type="PROSITE" id="PS50089"/>
    </source>
</evidence>
<evidence type="ECO:0000313" key="8">
    <source>
        <dbReference type="Proteomes" id="UP000179807"/>
    </source>
</evidence>
<keyword evidence="2 4" id="KW-0863">Zinc-finger</keyword>
<feature type="domain" description="RING-type" evidence="6">
    <location>
        <begin position="544"/>
        <end position="578"/>
    </location>
</feature>
<evidence type="ECO:0000256" key="5">
    <source>
        <dbReference type="SAM" id="Coils"/>
    </source>
</evidence>
<dbReference type="PROSITE" id="PS50089">
    <property type="entry name" value="ZF_RING_2"/>
    <property type="match status" value="1"/>
</dbReference>
<keyword evidence="3" id="KW-0862">Zinc</keyword>
<sequence>MSKSINSSIEKANERIKDLENIINNENKTFSDMASLVAFFQTLSTFMSLSLIKSRKKIGMPYKQTNPALKLDLYSPLSHTQNIINNVNLYFAFLHDWANESSNLEFLKTIQNVHYSFEQVLSVYYKMLLRKVHLPQICPTKIREEKKKKGSANPNSMNEAFRKKYLSCFNVQNMNSELFLPTKKTVFYLEQRISPTYGIKNIYEDSLKTFEELCDLYSDEKGCEVSGKDFLMSPRYDIVRENPQFQKFISRISDSLPLILTEFTNLNKSLSLLFSKIKDLDGRLKNAFALPQIDFDELHRVTIEETKVRSELLKVHFINNVFSQFNEICPSMSNQSTLFVQRANEKYKKLNETKDLDLIIEQLNRLSKFFKNENFEKKINDQISDQISVRRRIEEGLRQFSVSKRPPQLPSNSEQHLDELRNRTSKLVDIFVEKRTDLNNELLNSISKHIAMFIKVDVKPLFPYQIEKMMHTLSDQAAEYQWMNSRLEIQKAANVEHKEKIGKLADNLQALKREIETKKTLLDSLKMRNSRFTRSNRSSEICLCPHCRMRQRNAYISKCGHVLCTNCLKDCTACPICQEEITKDDICKVNWT</sequence>
<evidence type="ECO:0000313" key="7">
    <source>
        <dbReference type="EMBL" id="OHS96804.1"/>
    </source>
</evidence>
<gene>
    <name evidence="7" type="ORF">TRFO_36927</name>
</gene>
<dbReference type="RefSeq" id="XP_068349941.1">
    <property type="nucleotide sequence ID" value="XM_068511129.1"/>
</dbReference>
<proteinExistence type="predicted"/>
<dbReference type="VEuPathDB" id="TrichDB:TRFO_36927"/>
<evidence type="ECO:0000256" key="4">
    <source>
        <dbReference type="PROSITE-ProRule" id="PRU00175"/>
    </source>
</evidence>
<dbReference type="GO" id="GO:0008270">
    <property type="term" value="F:zinc ion binding"/>
    <property type="evidence" value="ECO:0007669"/>
    <property type="project" value="UniProtKB-KW"/>
</dbReference>
<dbReference type="OrthoDB" id="10266039at2759"/>
<dbReference type="InterPro" id="IPR001841">
    <property type="entry name" value="Znf_RING"/>
</dbReference>
<keyword evidence="5" id="KW-0175">Coiled coil</keyword>
<accession>A0A1J4JHU1</accession>
<dbReference type="SUPFAM" id="SSF57850">
    <property type="entry name" value="RING/U-box"/>
    <property type="match status" value="1"/>
</dbReference>
<evidence type="ECO:0000256" key="3">
    <source>
        <dbReference type="ARBA" id="ARBA00022833"/>
    </source>
</evidence>
<dbReference type="InterPro" id="IPR017907">
    <property type="entry name" value="Znf_RING_CS"/>
</dbReference>
<evidence type="ECO:0000256" key="1">
    <source>
        <dbReference type="ARBA" id="ARBA00022723"/>
    </source>
</evidence>
<name>A0A1J4JHU1_9EUKA</name>
<feature type="coiled-coil region" evidence="5">
    <location>
        <begin position="494"/>
        <end position="528"/>
    </location>
</feature>
<dbReference type="PROSITE" id="PS00518">
    <property type="entry name" value="ZF_RING_1"/>
    <property type="match status" value="1"/>
</dbReference>
<reference evidence="7" key="1">
    <citation type="submission" date="2016-10" db="EMBL/GenBank/DDBJ databases">
        <authorList>
            <person name="Benchimol M."/>
            <person name="Almeida L.G."/>
            <person name="Vasconcelos A.T."/>
            <person name="Perreira-Neves A."/>
            <person name="Rosa I.A."/>
            <person name="Tasca T."/>
            <person name="Bogo M.R."/>
            <person name="de Souza W."/>
        </authorList>
    </citation>
    <scope>NUCLEOTIDE SEQUENCE [LARGE SCALE GENOMIC DNA]</scope>
    <source>
        <strain evidence="7">K</strain>
    </source>
</reference>
<dbReference type="InterPro" id="IPR013083">
    <property type="entry name" value="Znf_RING/FYVE/PHD"/>
</dbReference>
<feature type="coiled-coil region" evidence="5">
    <location>
        <begin position="2"/>
        <end position="29"/>
    </location>
</feature>
<keyword evidence="8" id="KW-1185">Reference proteome</keyword>
<dbReference type="AlphaFoldDB" id="A0A1J4JHU1"/>
<dbReference type="GeneID" id="94845833"/>
<keyword evidence="1" id="KW-0479">Metal-binding</keyword>
<dbReference type="EMBL" id="MLAK01001150">
    <property type="protein sequence ID" value="OHS96804.1"/>
    <property type="molecule type" value="Genomic_DNA"/>
</dbReference>
<protein>
    <recommendedName>
        <fullName evidence="6">RING-type domain-containing protein</fullName>
    </recommendedName>
</protein>
<evidence type="ECO:0000256" key="2">
    <source>
        <dbReference type="ARBA" id="ARBA00022771"/>
    </source>
</evidence>
<dbReference type="Gene3D" id="3.30.40.10">
    <property type="entry name" value="Zinc/RING finger domain, C3HC4 (zinc finger)"/>
    <property type="match status" value="1"/>
</dbReference>
<comment type="caution">
    <text evidence="7">The sequence shown here is derived from an EMBL/GenBank/DDBJ whole genome shotgun (WGS) entry which is preliminary data.</text>
</comment>
<dbReference type="Proteomes" id="UP000179807">
    <property type="component" value="Unassembled WGS sequence"/>
</dbReference>
<organism evidence="7 8">
    <name type="scientific">Tritrichomonas foetus</name>
    <dbReference type="NCBI Taxonomy" id="1144522"/>
    <lineage>
        <taxon>Eukaryota</taxon>
        <taxon>Metamonada</taxon>
        <taxon>Parabasalia</taxon>
        <taxon>Tritrichomonadida</taxon>
        <taxon>Tritrichomonadidae</taxon>
        <taxon>Tritrichomonas</taxon>
    </lineage>
</organism>